<name>A0AA39FW94_9HYME</name>
<organism evidence="1 2">
    <name type="scientific">Microctonus aethiopoides</name>
    <dbReference type="NCBI Taxonomy" id="144406"/>
    <lineage>
        <taxon>Eukaryota</taxon>
        <taxon>Metazoa</taxon>
        <taxon>Ecdysozoa</taxon>
        <taxon>Arthropoda</taxon>
        <taxon>Hexapoda</taxon>
        <taxon>Insecta</taxon>
        <taxon>Pterygota</taxon>
        <taxon>Neoptera</taxon>
        <taxon>Endopterygota</taxon>
        <taxon>Hymenoptera</taxon>
        <taxon>Apocrita</taxon>
        <taxon>Ichneumonoidea</taxon>
        <taxon>Braconidae</taxon>
        <taxon>Euphorinae</taxon>
        <taxon>Microctonus</taxon>
    </lineage>
</organism>
<dbReference type="AlphaFoldDB" id="A0AA39FW94"/>
<dbReference type="Gene3D" id="1.20.1280.290">
    <property type="match status" value="1"/>
</dbReference>
<protein>
    <submittedName>
        <fullName evidence="1">Uncharacterized protein</fullName>
    </submittedName>
</protein>
<dbReference type="PANTHER" id="PTHR12226">
    <property type="entry name" value="MANNOSE-P-DOLICHOL UTILIZATION DEFECT 1 LEC35 -RELATED"/>
    <property type="match status" value="1"/>
</dbReference>
<reference evidence="1" key="1">
    <citation type="journal article" date="2023" name="bioRxiv">
        <title>Scaffold-level genome assemblies of two parasitoid biocontrol wasps reveal the parthenogenesis mechanism and an associated novel virus.</title>
        <authorList>
            <person name="Inwood S."/>
            <person name="Skelly J."/>
            <person name="Guhlin J."/>
            <person name="Harrop T."/>
            <person name="Goldson S."/>
            <person name="Dearden P."/>
        </authorList>
    </citation>
    <scope>NUCLEOTIDE SEQUENCE</scope>
    <source>
        <strain evidence="1">Irish</strain>
        <tissue evidence="1">Whole body</tissue>
    </source>
</reference>
<sequence length="172" mass="19385">MLQECCYKIPITFHAVWVVMSSSSMSLDLGWNRENICLIKQIVPKVFLTILASMCTPISALSKIVQLFAVIRAKNSESVSLLTWTISVFTNITRVYTIWMDSADVVLLGNFIISGSNNVAAKTTRQATTLKKSTDIHQIWYMKVFRVADYESGIRNPGNLHITNLMKIVGFF</sequence>
<proteinExistence type="predicted"/>
<comment type="caution">
    <text evidence="1">The sequence shown here is derived from an EMBL/GenBank/DDBJ whole genome shotgun (WGS) entry which is preliminary data.</text>
</comment>
<keyword evidence="2" id="KW-1185">Reference proteome</keyword>
<evidence type="ECO:0000313" key="2">
    <source>
        <dbReference type="Proteomes" id="UP001168990"/>
    </source>
</evidence>
<dbReference type="Proteomes" id="UP001168990">
    <property type="component" value="Unassembled WGS sequence"/>
</dbReference>
<gene>
    <name evidence="1" type="ORF">PV328_001113</name>
</gene>
<reference evidence="1" key="2">
    <citation type="submission" date="2023-03" db="EMBL/GenBank/DDBJ databases">
        <authorList>
            <person name="Inwood S.N."/>
            <person name="Skelly J.G."/>
            <person name="Guhlin J."/>
            <person name="Harrop T.W.R."/>
            <person name="Goldson S.G."/>
            <person name="Dearden P.K."/>
        </authorList>
    </citation>
    <scope>NUCLEOTIDE SEQUENCE</scope>
    <source>
        <strain evidence="1">Irish</strain>
        <tissue evidence="1">Whole body</tissue>
    </source>
</reference>
<dbReference type="InterPro" id="IPR016817">
    <property type="entry name" value="MannP-dilichol_defect-1"/>
</dbReference>
<evidence type="ECO:0000313" key="1">
    <source>
        <dbReference type="EMBL" id="KAK0177022.1"/>
    </source>
</evidence>
<dbReference type="EMBL" id="JAQQBS010000001">
    <property type="protein sequence ID" value="KAK0177022.1"/>
    <property type="molecule type" value="Genomic_DNA"/>
</dbReference>
<dbReference type="PANTHER" id="PTHR12226:SF3">
    <property type="entry name" value="SOLUTE CARRIER FAMILY 66 MEMBER 3"/>
    <property type="match status" value="1"/>
</dbReference>
<accession>A0AA39FW94</accession>